<comment type="caution">
    <text evidence="2">The sequence shown here is derived from an EMBL/GenBank/DDBJ whole genome shotgun (WGS) entry which is preliminary data.</text>
</comment>
<organism evidence="2 3">
    <name type="scientific">Hassallia byssoidea VB512170</name>
    <dbReference type="NCBI Taxonomy" id="1304833"/>
    <lineage>
        <taxon>Bacteria</taxon>
        <taxon>Bacillati</taxon>
        <taxon>Cyanobacteriota</taxon>
        <taxon>Cyanophyceae</taxon>
        <taxon>Nostocales</taxon>
        <taxon>Tolypothrichaceae</taxon>
        <taxon>Hassallia</taxon>
    </lineage>
</organism>
<evidence type="ECO:0000256" key="1">
    <source>
        <dbReference type="SAM" id="Coils"/>
    </source>
</evidence>
<dbReference type="EMBL" id="JTCM02000010">
    <property type="protein sequence ID" value="NEU72390.1"/>
    <property type="molecule type" value="Genomic_DNA"/>
</dbReference>
<gene>
    <name evidence="2" type="ORF">PI95_007325</name>
</gene>
<name>A0A846H717_9CYAN</name>
<sequence>MNLSVLTPSKKPSELTYDVLIENQEDGKVLATVIGLPDCQAIGATKEEALTSLYERLTERLAKAEIVSIKIEPPKAEHPWMKFAGMFKDDPQFDDMLADIEAYRRELDAEMEEYYRKLDAEDEAK</sequence>
<dbReference type="SUPFAM" id="SSF143100">
    <property type="entry name" value="TTHA1013/TTHA0281-like"/>
    <property type="match status" value="1"/>
</dbReference>
<evidence type="ECO:0000313" key="2">
    <source>
        <dbReference type="EMBL" id="NEU72390.1"/>
    </source>
</evidence>
<accession>A0A846H717</accession>
<dbReference type="AlphaFoldDB" id="A0A846H717"/>
<reference evidence="2 3" key="1">
    <citation type="journal article" date="2015" name="Genome Announc.">
        <title>Draft Genome Sequence of Cyanobacterium Hassallia byssoidea Strain VB512170, Isolated from Monuments in India.</title>
        <authorList>
            <person name="Singh D."/>
            <person name="Chandrababunaidu M.M."/>
            <person name="Panda A."/>
            <person name="Sen D."/>
            <person name="Bhattacharyya S."/>
            <person name="Adhikary S.P."/>
            <person name="Tripathy S."/>
        </authorList>
    </citation>
    <scope>NUCLEOTIDE SEQUENCE [LARGE SCALE GENOMIC DNA]</scope>
    <source>
        <strain evidence="2 3">VB512170</strain>
    </source>
</reference>
<dbReference type="Gene3D" id="3.30.160.250">
    <property type="match status" value="1"/>
</dbReference>
<feature type="coiled-coil region" evidence="1">
    <location>
        <begin position="93"/>
        <end position="124"/>
    </location>
</feature>
<keyword evidence="3" id="KW-1185">Reference proteome</keyword>
<dbReference type="Proteomes" id="UP000031549">
    <property type="component" value="Unassembled WGS sequence"/>
</dbReference>
<protein>
    <submittedName>
        <fullName evidence="2">Type II toxin-antitoxin system HicB family antitoxin</fullName>
    </submittedName>
</protein>
<proteinExistence type="predicted"/>
<dbReference type="InterPro" id="IPR035069">
    <property type="entry name" value="TTHA1013/TTHA0281-like"/>
</dbReference>
<evidence type="ECO:0000313" key="3">
    <source>
        <dbReference type="Proteomes" id="UP000031549"/>
    </source>
</evidence>
<keyword evidence="1" id="KW-0175">Coiled coil</keyword>